<accession>L7U645</accession>
<dbReference type="SUPFAM" id="SSF48452">
    <property type="entry name" value="TPR-like"/>
    <property type="match status" value="1"/>
</dbReference>
<dbReference type="AlphaFoldDB" id="L7U645"/>
<dbReference type="PATRIC" id="fig|1278073.3.peg.2038"/>
<proteinExistence type="predicted"/>
<organism evidence="1 2">
    <name type="scientific">Myxococcus stipitatus (strain DSM 14675 / JCM 12634 / Mx s8)</name>
    <dbReference type="NCBI Taxonomy" id="1278073"/>
    <lineage>
        <taxon>Bacteria</taxon>
        <taxon>Pseudomonadati</taxon>
        <taxon>Myxococcota</taxon>
        <taxon>Myxococcia</taxon>
        <taxon>Myxococcales</taxon>
        <taxon>Cystobacterineae</taxon>
        <taxon>Myxococcaceae</taxon>
        <taxon>Myxococcus</taxon>
    </lineage>
</organism>
<dbReference type="Pfam" id="PF13424">
    <property type="entry name" value="TPR_12"/>
    <property type="match status" value="1"/>
</dbReference>
<protein>
    <recommendedName>
        <fullName evidence="3">MalT-like TPR region domain-containing protein</fullName>
    </recommendedName>
</protein>
<evidence type="ECO:0000313" key="1">
    <source>
        <dbReference type="EMBL" id="AGC43330.1"/>
    </source>
</evidence>
<dbReference type="RefSeq" id="WP_015347592.1">
    <property type="nucleotide sequence ID" value="NC_020126.1"/>
</dbReference>
<name>L7U645_MYXSD</name>
<evidence type="ECO:0000313" key="2">
    <source>
        <dbReference type="Proteomes" id="UP000011131"/>
    </source>
</evidence>
<dbReference type="Proteomes" id="UP000011131">
    <property type="component" value="Chromosome"/>
</dbReference>
<dbReference type="EMBL" id="CP004025">
    <property type="protein sequence ID" value="AGC43330.1"/>
    <property type="molecule type" value="Genomic_DNA"/>
</dbReference>
<dbReference type="HOGENOM" id="CLU_1041426_0_0_7"/>
<dbReference type="InterPro" id="IPR011990">
    <property type="entry name" value="TPR-like_helical_dom_sf"/>
</dbReference>
<keyword evidence="2" id="KW-1185">Reference proteome</keyword>
<dbReference type="STRING" id="1278073.MYSTI_02001"/>
<gene>
    <name evidence="1" type="ordered locus">MYSTI_02001</name>
</gene>
<dbReference type="KEGG" id="msd:MYSTI_02001"/>
<sequence length="267" mass="28895">MSDPDVLAAQARESLERWDLDAAAKAFREAVPLYRARGEVQRTCECLVELAGIGARTGDDEGRRVAVRDATEAAEGYRALGLRGAEGIALYWAGQAAYAESVEEEAGFYQAALPLLEGAGGEPHAPFVYACHVAMGRIAAQDRADLAGAEAHYLRAWELLSHAQSRLAPGSLARKLAEVVLKRGRPEESVAWLEKAMASLDAVSLEGARREAAFVQRCLGEARQRQGDLAAARAAYTRALRSFQHWGMDFKAREVDALLRALGADDT</sequence>
<evidence type="ECO:0008006" key="3">
    <source>
        <dbReference type="Google" id="ProtNLM"/>
    </source>
</evidence>
<dbReference type="Gene3D" id="1.25.40.10">
    <property type="entry name" value="Tetratricopeptide repeat domain"/>
    <property type="match status" value="1"/>
</dbReference>
<reference evidence="1 2" key="1">
    <citation type="journal article" date="2013" name="Genome Announc.">
        <title>Complete genome sequence of Myxococcus stipitatus strain DSM 14675, a fruiting myxobacterium.</title>
        <authorList>
            <person name="Huntley S."/>
            <person name="Kneip S."/>
            <person name="Treuner-Lange A."/>
            <person name="Sogaard-Andersen L."/>
        </authorList>
    </citation>
    <scope>NUCLEOTIDE SEQUENCE [LARGE SCALE GENOMIC DNA]</scope>
    <source>
        <strain evidence="2">DSM 14675 / JCM 12634 / Mx s8</strain>
    </source>
</reference>